<sequence>MAATSAALTTTSLPSITPLDTTSVYYLHPSDNPGALITSVLLRGDNYSEWAIELSNSIQAKRKLDFLTGTILKPSAEPDLSRWLAVNSMLVGWIRTSIDPKVRSTVSFVSEAHKLWENLQQRFSVRNGVRIHQLRDEINTCQQQGHTVIEYYGRLSKLWEELDNIKTTRACSCEASADIEKERAEIRVHKFLFGLDESRFRNIRSQIIDEDPLPDINIVYARVIREEQHNNTVRLKETTSDAMGFMAQTDLSKTNLQKASSPSFRPRDPTRSCSHCSRTGHDNTECFLLHGYPEWWLEQRKTSTARGSSYGSSQRGRGGRVSNSGNRGRGRANSSQVVSNNTTTTSLNDPIAQITQLLQQLQSNQSSISTEKLSGPFYEDPDWNG</sequence>
<gene>
    <name evidence="5" type="primary">LOC130497092</name>
</gene>
<dbReference type="PANTHER" id="PTHR37610:SF97">
    <property type="entry name" value="RETROTRANSPOSON GAG DOMAIN-CONTAINING PROTEIN"/>
    <property type="match status" value="1"/>
</dbReference>
<feature type="region of interest" description="Disordered" evidence="1">
    <location>
        <begin position="250"/>
        <end position="278"/>
    </location>
</feature>
<organism evidence="4 5">
    <name type="scientific">Raphanus sativus</name>
    <name type="common">Radish</name>
    <name type="synonym">Raphanus raphanistrum var. sativus</name>
    <dbReference type="NCBI Taxonomy" id="3726"/>
    <lineage>
        <taxon>Eukaryota</taxon>
        <taxon>Viridiplantae</taxon>
        <taxon>Streptophyta</taxon>
        <taxon>Embryophyta</taxon>
        <taxon>Tracheophyta</taxon>
        <taxon>Spermatophyta</taxon>
        <taxon>Magnoliopsida</taxon>
        <taxon>eudicotyledons</taxon>
        <taxon>Gunneridae</taxon>
        <taxon>Pentapetalae</taxon>
        <taxon>rosids</taxon>
        <taxon>malvids</taxon>
        <taxon>Brassicales</taxon>
        <taxon>Brassicaceae</taxon>
        <taxon>Brassiceae</taxon>
        <taxon>Raphanus</taxon>
    </lineage>
</organism>
<evidence type="ECO:0000313" key="5">
    <source>
        <dbReference type="RefSeq" id="XP_056846004.1"/>
    </source>
</evidence>
<reference evidence="4" key="1">
    <citation type="journal article" date="2019" name="Database">
        <title>The radish genome database (RadishGD): an integrated information resource for radish genomics.</title>
        <authorList>
            <person name="Yu H.J."/>
            <person name="Baek S."/>
            <person name="Lee Y.J."/>
            <person name="Cho A."/>
            <person name="Mun J.H."/>
        </authorList>
    </citation>
    <scope>NUCLEOTIDE SEQUENCE [LARGE SCALE GENOMIC DNA]</scope>
    <source>
        <strain evidence="4">cv. WK10039</strain>
    </source>
</reference>
<reference evidence="5" key="2">
    <citation type="submission" date="2025-08" db="UniProtKB">
        <authorList>
            <consortium name="RefSeq"/>
        </authorList>
    </citation>
    <scope>IDENTIFICATION</scope>
    <source>
        <tissue evidence="5">Leaf</tissue>
    </source>
</reference>
<feature type="compositionally biased region" description="Low complexity" evidence="1">
    <location>
        <begin position="306"/>
        <end position="346"/>
    </location>
</feature>
<dbReference type="InterPro" id="IPR005162">
    <property type="entry name" value="Retrotrans_gag_dom"/>
</dbReference>
<dbReference type="OrthoDB" id="1112175at2759"/>
<feature type="domain" description="Retrotransposon gag" evidence="2">
    <location>
        <begin position="113"/>
        <end position="196"/>
    </location>
</feature>
<dbReference type="Proteomes" id="UP000504610">
    <property type="component" value="Chromosome 6"/>
</dbReference>
<evidence type="ECO:0000313" key="4">
    <source>
        <dbReference type="Proteomes" id="UP000504610"/>
    </source>
</evidence>
<protein>
    <submittedName>
        <fullName evidence="5">Uncharacterized protein LOC130497092</fullName>
    </submittedName>
</protein>
<dbReference type="RefSeq" id="XP_056846004.1">
    <property type="nucleotide sequence ID" value="XM_056990024.1"/>
</dbReference>
<evidence type="ECO:0000259" key="3">
    <source>
        <dbReference type="Pfam" id="PF14244"/>
    </source>
</evidence>
<evidence type="ECO:0000256" key="1">
    <source>
        <dbReference type="SAM" id="MobiDB-lite"/>
    </source>
</evidence>
<name>A0A9W3C3D3_RAPSA</name>
<feature type="region of interest" description="Disordered" evidence="1">
    <location>
        <begin position="366"/>
        <end position="385"/>
    </location>
</feature>
<dbReference type="Pfam" id="PF03732">
    <property type="entry name" value="Retrotrans_gag"/>
    <property type="match status" value="1"/>
</dbReference>
<accession>A0A9W3C3D3</accession>
<feature type="region of interest" description="Disordered" evidence="1">
    <location>
        <begin position="304"/>
        <end position="346"/>
    </location>
</feature>
<dbReference type="InterPro" id="IPR029472">
    <property type="entry name" value="Copia-like_N"/>
</dbReference>
<proteinExistence type="predicted"/>
<feature type="compositionally biased region" description="Polar residues" evidence="1">
    <location>
        <begin position="250"/>
        <end position="263"/>
    </location>
</feature>
<keyword evidence="4" id="KW-1185">Reference proteome</keyword>
<evidence type="ECO:0000259" key="2">
    <source>
        <dbReference type="Pfam" id="PF03732"/>
    </source>
</evidence>
<dbReference type="PANTHER" id="PTHR37610">
    <property type="entry name" value="CCHC-TYPE DOMAIN-CONTAINING PROTEIN"/>
    <property type="match status" value="1"/>
</dbReference>
<dbReference type="GeneID" id="130497092"/>
<dbReference type="Pfam" id="PF14244">
    <property type="entry name" value="Retrotran_gag_3"/>
    <property type="match status" value="1"/>
</dbReference>
<dbReference type="AlphaFoldDB" id="A0A9W3C3D3"/>
<feature type="domain" description="Retrotransposon Copia-like N-terminal" evidence="3">
    <location>
        <begin position="28"/>
        <end position="75"/>
    </location>
</feature>
<dbReference type="KEGG" id="rsz:130497092"/>